<dbReference type="KEGG" id="tgo:TGME49_301218"/>
<dbReference type="EMBL" id="KE138819">
    <property type="protein sequence ID" value="EPT31328.1"/>
    <property type="molecule type" value="Genomic_DNA"/>
</dbReference>
<proteinExistence type="predicted"/>
<feature type="compositionally biased region" description="Basic residues" evidence="1">
    <location>
        <begin position="107"/>
        <end position="122"/>
    </location>
</feature>
<feature type="compositionally biased region" description="Polar residues" evidence="1">
    <location>
        <begin position="135"/>
        <end position="146"/>
    </location>
</feature>
<feature type="compositionally biased region" description="Basic and acidic residues" evidence="1">
    <location>
        <begin position="123"/>
        <end position="134"/>
    </location>
</feature>
<evidence type="ECO:0000313" key="3">
    <source>
        <dbReference type="Proteomes" id="UP000001529"/>
    </source>
</evidence>
<feature type="region of interest" description="Disordered" evidence="1">
    <location>
        <begin position="83"/>
        <end position="146"/>
    </location>
</feature>
<dbReference type="RefSeq" id="XP_018637945.1">
    <property type="nucleotide sequence ID" value="XM_018782399.1"/>
</dbReference>
<accession>A0A125YIY6</accession>
<reference evidence="2" key="1">
    <citation type="submission" date="2013-04" db="EMBL/GenBank/DDBJ databases">
        <authorList>
            <person name="Sibley D."/>
            <person name="Venepally P."/>
            <person name="Karamycheva S."/>
            <person name="Hadjithomas M."/>
            <person name="Khan A."/>
            <person name="Brunk B."/>
            <person name="Roos D."/>
            <person name="Caler E."/>
            <person name="Lorenzi H."/>
        </authorList>
    </citation>
    <scope>NUCLEOTIDE SEQUENCE [LARGE SCALE GENOMIC DNA]</scope>
    <source>
        <strain evidence="2">ME49</strain>
    </source>
</reference>
<evidence type="ECO:0008006" key="4">
    <source>
        <dbReference type="Google" id="ProtNLM"/>
    </source>
</evidence>
<dbReference type="EMBL" id="CM002038">
    <property type="protein sequence ID" value="EPT31328.1"/>
    <property type="molecule type" value="Genomic_DNA"/>
</dbReference>
<gene>
    <name evidence="2" type="ORF">TGME49_301218</name>
</gene>
<organism evidence="2 3">
    <name type="scientific">Toxoplasma gondii (strain ATCC 50611 / Me49)</name>
    <dbReference type="NCBI Taxonomy" id="508771"/>
    <lineage>
        <taxon>Eukaryota</taxon>
        <taxon>Sar</taxon>
        <taxon>Alveolata</taxon>
        <taxon>Apicomplexa</taxon>
        <taxon>Conoidasida</taxon>
        <taxon>Coccidia</taxon>
        <taxon>Eucoccidiorida</taxon>
        <taxon>Eimeriorina</taxon>
        <taxon>Sarcocystidae</taxon>
        <taxon>Toxoplasma</taxon>
    </lineage>
</organism>
<dbReference type="GeneID" id="29769685"/>
<dbReference type="AlphaFoldDB" id="A0A125YIY6"/>
<evidence type="ECO:0000313" key="2">
    <source>
        <dbReference type="EMBL" id="EPT31328.1"/>
    </source>
</evidence>
<dbReference type="Proteomes" id="UP000001529">
    <property type="component" value="Chromosome IV"/>
</dbReference>
<name>A0A125YIY6_TOXGM</name>
<evidence type="ECO:0000256" key="1">
    <source>
        <dbReference type="SAM" id="MobiDB-lite"/>
    </source>
</evidence>
<feature type="compositionally biased region" description="Basic and acidic residues" evidence="1">
    <location>
        <begin position="84"/>
        <end position="106"/>
    </location>
</feature>
<sequence length="146" mass="16556">MSLYCPSWSACACAKNYTTKTRQRNAFPAVASLVSVLVFSSLSPADTWREAGAFLAKETAETWPGKTAGTAYNTWREAASQRRQRFEMLEKQRRTAEDSRRKAKREEKRKKKQSEGKRRKTKREGARTKMENRGSSRLLSSATAIG</sequence>
<protein>
    <recommendedName>
        <fullName evidence="4">Transmembrane protein</fullName>
    </recommendedName>
</protein>
<keyword evidence="3" id="KW-1185">Reference proteome</keyword>